<dbReference type="InterPro" id="IPR000014">
    <property type="entry name" value="PAS"/>
</dbReference>
<sequence>MPSLEQMKRRQQVLADFGEFALRSEHLDEVLAEACRLVSEALGTVRAKILEIQEDGQSLLVRAGVGWDPGIVGQLRLSMDEHSSETFAITEGKPVITQDISKEGRFDVSDFLKRAGVVALVNVPVRVPGGTAFGLLQVDATEPRDFGQEDTEFLRTYATILGPVIDRLHKVSALRSTEERFRLVVENARDYGIFMTDTEDRITDWYAGAEAVYGWTAEEAVGQPAAIIFTPEDREAGQDVKETVGACRDGSAPNVRWHVRKDGSRVFIEGMTTSIRAPDGSLRGFLKIGQDVTERRKSDEALRGSEARFRAVASLVPVLLWRSDASGMQNSANQPWLDYTGQSLEQSQDGGWLDAIHPDDQAMTREAFRAGRAERKLVEMQHRIRGHDGSYRWFLVRQTPITDARGQLVEWFGAAMDIDELRQLQKRQEVLVNELQHRVRNLLGVVTTVADRTLRQQGGSFEAFEQRLQALSRAQGLLSRNARETVEVGDLVRAELAAHSAEVQRVHVRGPEVHFTTRQVQNFALAVHELTTNALKYGALKDGSGRLVVTWEVVLDRRERRWLALSWIESGVTVEPGRIERRGYGTELIQEALAYALEAKVDYVLGEDGVRCRIEMPVS</sequence>
<dbReference type="InterPro" id="IPR013655">
    <property type="entry name" value="PAS_fold_3"/>
</dbReference>
<dbReference type="SUPFAM" id="SSF55781">
    <property type="entry name" value="GAF domain-like"/>
    <property type="match status" value="1"/>
</dbReference>
<dbReference type="Gene3D" id="3.30.565.10">
    <property type="entry name" value="Histidine kinase-like ATPase, C-terminal domain"/>
    <property type="match status" value="1"/>
</dbReference>
<dbReference type="InterPro" id="IPR000700">
    <property type="entry name" value="PAS-assoc_C"/>
</dbReference>
<dbReference type="InterPro" id="IPR011102">
    <property type="entry name" value="Sig_transdc_His_kinase_HWE"/>
</dbReference>
<keyword evidence="6" id="KW-0716">Sensory transduction</keyword>
<evidence type="ECO:0000259" key="18">
    <source>
        <dbReference type="PROSITE" id="PS50113"/>
    </source>
</evidence>
<dbReference type="GO" id="GO:0016301">
    <property type="term" value="F:kinase activity"/>
    <property type="evidence" value="ECO:0007669"/>
    <property type="project" value="UniProtKB-KW"/>
</dbReference>
<dbReference type="SUPFAM" id="SSF55785">
    <property type="entry name" value="PYP-like sensor domain (PAS domain)"/>
    <property type="match status" value="2"/>
</dbReference>
<keyword evidence="5" id="KW-0597">Phosphoprotein</keyword>
<evidence type="ECO:0000256" key="4">
    <source>
        <dbReference type="ARBA" id="ARBA00022543"/>
    </source>
</evidence>
<dbReference type="Pfam" id="PF07536">
    <property type="entry name" value="HWE_HK"/>
    <property type="match status" value="1"/>
</dbReference>
<dbReference type="InterPro" id="IPR029016">
    <property type="entry name" value="GAF-like_dom_sf"/>
</dbReference>
<evidence type="ECO:0000256" key="3">
    <source>
        <dbReference type="ARBA" id="ARBA00021740"/>
    </source>
</evidence>
<dbReference type="InterPro" id="IPR001610">
    <property type="entry name" value="PAC"/>
</dbReference>
<organism evidence="19 20">
    <name type="scientific">Methylobacterium oryzae</name>
    <dbReference type="NCBI Taxonomy" id="334852"/>
    <lineage>
        <taxon>Bacteria</taxon>
        <taxon>Pseudomonadati</taxon>
        <taxon>Pseudomonadota</taxon>
        <taxon>Alphaproteobacteria</taxon>
        <taxon>Hyphomicrobiales</taxon>
        <taxon>Methylobacteriaceae</taxon>
        <taxon>Methylobacterium</taxon>
    </lineage>
</organism>
<accession>A0ABU7TV13</accession>
<keyword evidence="13" id="KW-0067">ATP-binding</keyword>
<keyword evidence="9" id="KW-0808">Transferase</keyword>
<comment type="caution">
    <text evidence="19">The sequence shown here is derived from an EMBL/GenBank/DDBJ whole genome shotgun (WGS) entry which is preliminary data.</text>
</comment>
<feature type="domain" description="PAS" evidence="17">
    <location>
        <begin position="177"/>
        <end position="235"/>
    </location>
</feature>
<evidence type="ECO:0000256" key="5">
    <source>
        <dbReference type="ARBA" id="ARBA00022553"/>
    </source>
</evidence>
<evidence type="ECO:0000313" key="20">
    <source>
        <dbReference type="Proteomes" id="UP001355206"/>
    </source>
</evidence>
<keyword evidence="7" id="KW-0285">Flavoprotein</keyword>
<dbReference type="SMART" id="SM00065">
    <property type="entry name" value="GAF"/>
    <property type="match status" value="1"/>
</dbReference>
<evidence type="ECO:0000259" key="17">
    <source>
        <dbReference type="PROSITE" id="PS50112"/>
    </source>
</evidence>
<evidence type="ECO:0000256" key="6">
    <source>
        <dbReference type="ARBA" id="ARBA00022606"/>
    </source>
</evidence>
<dbReference type="Proteomes" id="UP001355206">
    <property type="component" value="Unassembled WGS sequence"/>
</dbReference>
<evidence type="ECO:0000256" key="13">
    <source>
        <dbReference type="ARBA" id="ARBA00022840"/>
    </source>
</evidence>
<evidence type="ECO:0000256" key="12">
    <source>
        <dbReference type="ARBA" id="ARBA00022777"/>
    </source>
</evidence>
<dbReference type="InterPro" id="IPR036890">
    <property type="entry name" value="HATPase_C_sf"/>
</dbReference>
<dbReference type="InterPro" id="IPR035965">
    <property type="entry name" value="PAS-like_dom_sf"/>
</dbReference>
<evidence type="ECO:0000256" key="1">
    <source>
        <dbReference type="ARBA" id="ARBA00000085"/>
    </source>
</evidence>
<evidence type="ECO:0000256" key="16">
    <source>
        <dbReference type="ARBA" id="ARBA00023170"/>
    </source>
</evidence>
<dbReference type="PANTHER" id="PTHR41523:SF8">
    <property type="entry name" value="ETHYLENE RESPONSE SENSOR PROTEIN"/>
    <property type="match status" value="1"/>
</dbReference>
<dbReference type="Pfam" id="PF01590">
    <property type="entry name" value="GAF"/>
    <property type="match status" value="1"/>
</dbReference>
<dbReference type="PROSITE" id="PS50113">
    <property type="entry name" value="PAC"/>
    <property type="match status" value="2"/>
</dbReference>
<evidence type="ECO:0000256" key="8">
    <source>
        <dbReference type="ARBA" id="ARBA00022643"/>
    </source>
</evidence>
<dbReference type="EMBL" id="MLCA01000014">
    <property type="protein sequence ID" value="MEE7493769.1"/>
    <property type="molecule type" value="Genomic_DNA"/>
</dbReference>
<evidence type="ECO:0000256" key="14">
    <source>
        <dbReference type="ARBA" id="ARBA00022991"/>
    </source>
</evidence>
<dbReference type="SMART" id="SM00911">
    <property type="entry name" value="HWE_HK"/>
    <property type="match status" value="1"/>
</dbReference>
<evidence type="ECO:0000256" key="7">
    <source>
        <dbReference type="ARBA" id="ARBA00022630"/>
    </source>
</evidence>
<dbReference type="Pfam" id="PF00989">
    <property type="entry name" value="PAS"/>
    <property type="match status" value="1"/>
</dbReference>
<feature type="domain" description="PAC" evidence="18">
    <location>
        <begin position="248"/>
        <end position="304"/>
    </location>
</feature>
<dbReference type="PROSITE" id="PS50112">
    <property type="entry name" value="PAS"/>
    <property type="match status" value="1"/>
</dbReference>
<evidence type="ECO:0000256" key="11">
    <source>
        <dbReference type="ARBA" id="ARBA00022741"/>
    </source>
</evidence>
<keyword evidence="10" id="KW-0677">Repeat</keyword>
<keyword evidence="8" id="KW-0288">FMN</keyword>
<keyword evidence="16" id="KW-0675">Receptor</keyword>
<keyword evidence="4" id="KW-0600">Photoreceptor protein</keyword>
<dbReference type="CDD" id="cd00130">
    <property type="entry name" value="PAS"/>
    <property type="match status" value="2"/>
</dbReference>
<keyword evidence="14" id="KW-0157">Chromophore</keyword>
<keyword evidence="12 19" id="KW-0418">Kinase</keyword>
<dbReference type="Gene3D" id="3.30.450.40">
    <property type="match status" value="1"/>
</dbReference>
<keyword evidence="11" id="KW-0547">Nucleotide-binding</keyword>
<keyword evidence="20" id="KW-1185">Reference proteome</keyword>
<dbReference type="SMART" id="SM00091">
    <property type="entry name" value="PAS"/>
    <property type="match status" value="2"/>
</dbReference>
<dbReference type="SMART" id="SM00086">
    <property type="entry name" value="PAC"/>
    <property type="match status" value="2"/>
</dbReference>
<evidence type="ECO:0000256" key="10">
    <source>
        <dbReference type="ARBA" id="ARBA00022737"/>
    </source>
</evidence>
<keyword evidence="15" id="KW-0843">Virulence</keyword>
<gene>
    <name evidence="19" type="ORF">MOTC310_26420</name>
</gene>
<evidence type="ECO:0000256" key="2">
    <source>
        <dbReference type="ARBA" id="ARBA00012438"/>
    </source>
</evidence>
<comment type="catalytic activity">
    <reaction evidence="1">
        <text>ATP + protein L-histidine = ADP + protein N-phospho-L-histidine.</text>
        <dbReference type="EC" id="2.7.13.3"/>
    </reaction>
</comment>
<protein>
    <recommendedName>
        <fullName evidence="3">Blue-light-activated histidine kinase</fullName>
        <ecNumber evidence="2">2.7.13.3</ecNumber>
    </recommendedName>
</protein>
<feature type="domain" description="PAC" evidence="18">
    <location>
        <begin position="378"/>
        <end position="430"/>
    </location>
</feature>
<dbReference type="NCBIfam" id="TIGR00229">
    <property type="entry name" value="sensory_box"/>
    <property type="match status" value="2"/>
</dbReference>
<proteinExistence type="predicted"/>
<dbReference type="InterPro" id="IPR003018">
    <property type="entry name" value="GAF"/>
</dbReference>
<dbReference type="EC" id="2.7.13.3" evidence="2"/>
<evidence type="ECO:0000256" key="9">
    <source>
        <dbReference type="ARBA" id="ARBA00022679"/>
    </source>
</evidence>
<evidence type="ECO:0000313" key="19">
    <source>
        <dbReference type="EMBL" id="MEE7493769.1"/>
    </source>
</evidence>
<dbReference type="Gene3D" id="3.30.450.20">
    <property type="entry name" value="PAS domain"/>
    <property type="match status" value="2"/>
</dbReference>
<name>A0ABU7TV13_9HYPH</name>
<evidence type="ECO:0000256" key="15">
    <source>
        <dbReference type="ARBA" id="ARBA00023026"/>
    </source>
</evidence>
<dbReference type="Pfam" id="PF08447">
    <property type="entry name" value="PAS_3"/>
    <property type="match status" value="1"/>
</dbReference>
<dbReference type="PANTHER" id="PTHR41523">
    <property type="entry name" value="TWO-COMPONENT SYSTEM SENSOR PROTEIN"/>
    <property type="match status" value="1"/>
</dbReference>
<dbReference type="InterPro" id="IPR013767">
    <property type="entry name" value="PAS_fold"/>
</dbReference>
<reference evidence="19 20" key="1">
    <citation type="journal article" date="2012" name="Genet. Mol. Biol.">
        <title>Analysis of 16S rRNA and mxaF genes revealing insights into Methylobacterium niche-specific plant association.</title>
        <authorList>
            <person name="Dourado M.N."/>
            <person name="Andreote F.D."/>
            <person name="Dini-Andreote F."/>
            <person name="Conti R."/>
            <person name="Araujo J.M."/>
            <person name="Araujo W.L."/>
        </authorList>
    </citation>
    <scope>NUCLEOTIDE SEQUENCE [LARGE SCALE GENOMIC DNA]</scope>
    <source>
        <strain evidence="19 20">TC3-10</strain>
    </source>
</reference>